<dbReference type="PANTHER" id="PTHR43398:SF1">
    <property type="entry name" value="DOLICHOL-PHOSPHATE MANNOSYLTRANSFERASE SUBUNIT 1"/>
    <property type="match status" value="1"/>
</dbReference>
<dbReference type="InterPro" id="IPR001173">
    <property type="entry name" value="Glyco_trans_2-like"/>
</dbReference>
<evidence type="ECO:0000313" key="6">
    <source>
        <dbReference type="Proteomes" id="UP000178187"/>
    </source>
</evidence>
<evidence type="ECO:0000259" key="4">
    <source>
        <dbReference type="Pfam" id="PF00535"/>
    </source>
</evidence>
<dbReference type="AlphaFoldDB" id="A0A1G1KTT3"/>
<dbReference type="GO" id="GO:0009247">
    <property type="term" value="P:glycolipid biosynthetic process"/>
    <property type="evidence" value="ECO:0007669"/>
    <property type="project" value="TreeGrafter"/>
</dbReference>
<reference evidence="5 6" key="1">
    <citation type="journal article" date="2016" name="Nat. Commun.">
        <title>Thousands of microbial genomes shed light on interconnected biogeochemical processes in an aquifer system.</title>
        <authorList>
            <person name="Anantharaman K."/>
            <person name="Brown C.T."/>
            <person name="Hug L.A."/>
            <person name="Sharon I."/>
            <person name="Castelle C.J."/>
            <person name="Probst A.J."/>
            <person name="Thomas B.C."/>
            <person name="Singh A."/>
            <person name="Wilkins M.J."/>
            <person name="Karaoz U."/>
            <person name="Brodie E.L."/>
            <person name="Williams K.H."/>
            <person name="Hubbard S.S."/>
            <person name="Banfield J.F."/>
        </authorList>
    </citation>
    <scope>NUCLEOTIDE SEQUENCE [LARGE SCALE GENOMIC DNA]</scope>
</reference>
<dbReference type="EMBL" id="MHFR01000051">
    <property type="protein sequence ID" value="OGW96331.1"/>
    <property type="molecule type" value="Genomic_DNA"/>
</dbReference>
<name>A0A1G1KTT3_9BACT</name>
<dbReference type="Pfam" id="PF00535">
    <property type="entry name" value="Glycos_transf_2"/>
    <property type="match status" value="1"/>
</dbReference>
<dbReference type="Gene3D" id="3.90.550.10">
    <property type="entry name" value="Spore Coat Polysaccharide Biosynthesis Protein SpsA, Chain A"/>
    <property type="match status" value="1"/>
</dbReference>
<keyword evidence="3" id="KW-0808">Transferase</keyword>
<dbReference type="CDD" id="cd06442">
    <property type="entry name" value="DPM1_like"/>
    <property type="match status" value="1"/>
</dbReference>
<evidence type="ECO:0000256" key="1">
    <source>
        <dbReference type="ARBA" id="ARBA00006739"/>
    </source>
</evidence>
<comment type="caution">
    <text evidence="5">The sequence shown here is derived from an EMBL/GenBank/DDBJ whole genome shotgun (WGS) entry which is preliminary data.</text>
</comment>
<dbReference type="Proteomes" id="UP000178187">
    <property type="component" value="Unassembled WGS sequence"/>
</dbReference>
<protein>
    <recommendedName>
        <fullName evidence="4">Glycosyltransferase 2-like domain-containing protein</fullName>
    </recommendedName>
</protein>
<dbReference type="PANTHER" id="PTHR43398">
    <property type="entry name" value="DOLICHOL-PHOSPHATE MANNOSYLTRANSFERASE SUBUNIT 1"/>
    <property type="match status" value="1"/>
</dbReference>
<dbReference type="InterPro" id="IPR029044">
    <property type="entry name" value="Nucleotide-diphossugar_trans"/>
</dbReference>
<evidence type="ECO:0000256" key="2">
    <source>
        <dbReference type="ARBA" id="ARBA00022676"/>
    </source>
</evidence>
<accession>A0A1G1KTT3</accession>
<feature type="domain" description="Glycosyltransferase 2-like" evidence="4">
    <location>
        <begin position="5"/>
        <end position="170"/>
    </location>
</feature>
<proteinExistence type="inferred from homology"/>
<organism evidence="5 6">
    <name type="scientific">Candidatus Danuiimicrobium aquiferis</name>
    <dbReference type="NCBI Taxonomy" id="1801832"/>
    <lineage>
        <taxon>Bacteria</taxon>
        <taxon>Pseudomonadati</taxon>
        <taxon>Candidatus Omnitrophota</taxon>
        <taxon>Candidatus Danuiimicrobium</taxon>
    </lineage>
</organism>
<gene>
    <name evidence="5" type="ORF">A3G33_03225</name>
</gene>
<keyword evidence="2" id="KW-0328">Glycosyltransferase</keyword>
<comment type="similarity">
    <text evidence="1">Belongs to the glycosyltransferase 2 family.</text>
</comment>
<dbReference type="GO" id="GO:0016020">
    <property type="term" value="C:membrane"/>
    <property type="evidence" value="ECO:0007669"/>
    <property type="project" value="GOC"/>
</dbReference>
<dbReference type="FunFam" id="3.90.550.10:FF:000122">
    <property type="entry name" value="Dolichol-phosphate mannosyltransferase subunit 1"/>
    <property type="match status" value="1"/>
</dbReference>
<dbReference type="GO" id="GO:0004582">
    <property type="term" value="F:dolichyl-phosphate beta-D-mannosyltransferase activity"/>
    <property type="evidence" value="ECO:0007669"/>
    <property type="project" value="InterPro"/>
</dbReference>
<evidence type="ECO:0000313" key="5">
    <source>
        <dbReference type="EMBL" id="OGW96331.1"/>
    </source>
</evidence>
<evidence type="ECO:0000256" key="3">
    <source>
        <dbReference type="ARBA" id="ARBA00022679"/>
    </source>
</evidence>
<dbReference type="InterPro" id="IPR039528">
    <property type="entry name" value="DPM1-like"/>
</dbReference>
<dbReference type="SUPFAM" id="SSF53448">
    <property type="entry name" value="Nucleotide-diphospho-sugar transferases"/>
    <property type="match status" value="1"/>
</dbReference>
<sequence length="241" mass="27814">MKSIVIIPTYNEKENIEGLIREIRTRSKHLSLDVLIVDSASPDGTAEKVKQVQVNDPDLYLIEQKAKLGLGKAYWEGIEWAFKRNYECLITMDADFSHDPKYLPDLIERTKEYDVVVGSRYIRGGKLKDWPLMRRCLSRFANWYAKTLTGLPFFDLTSGFQCYRVAFLRKIMAYPIHAEGYAFLIELKYLATVLGAKIGEIPIVFTDRKNGNSKISKKVILESIFFVFRLALQPKPKKISY</sequence>